<feature type="binding site" evidence="3">
    <location>
        <position position="291"/>
    </location>
    <ligand>
        <name>CTP</name>
        <dbReference type="ChEBI" id="CHEBI:37563"/>
    </ligand>
</feature>
<dbReference type="GO" id="GO:0004633">
    <property type="term" value="F:phosphopantothenoylcysteine decarboxylase activity"/>
    <property type="evidence" value="ECO:0007669"/>
    <property type="project" value="UniProtKB-UniRule"/>
</dbReference>
<feature type="binding site" evidence="3">
    <location>
        <position position="341"/>
    </location>
    <ligand>
        <name>CTP</name>
        <dbReference type="ChEBI" id="CHEBI:37563"/>
    </ligand>
</feature>
<dbReference type="Gene3D" id="3.40.50.1950">
    <property type="entry name" value="Flavin prenyltransferase-like"/>
    <property type="match status" value="1"/>
</dbReference>
<keyword evidence="3" id="KW-0479">Metal-binding</keyword>
<comment type="pathway">
    <text evidence="3 4">Cofactor biosynthesis; coenzyme A biosynthesis; CoA from (R)-pantothenate: step 2/5.</text>
</comment>
<comment type="catalytic activity">
    <reaction evidence="3 4">
        <text>N-[(R)-4-phosphopantothenoyl]-L-cysteine + H(+) = (R)-4'-phosphopantetheine + CO2</text>
        <dbReference type="Rhea" id="RHEA:16793"/>
        <dbReference type="ChEBI" id="CHEBI:15378"/>
        <dbReference type="ChEBI" id="CHEBI:16526"/>
        <dbReference type="ChEBI" id="CHEBI:59458"/>
        <dbReference type="ChEBI" id="CHEBI:61723"/>
        <dbReference type="EC" id="4.1.1.36"/>
    </reaction>
</comment>
<dbReference type="HAMAP" id="MF_02225">
    <property type="entry name" value="CoaBC"/>
    <property type="match status" value="1"/>
</dbReference>
<dbReference type="Proteomes" id="UP000287996">
    <property type="component" value="Unassembled WGS sequence"/>
</dbReference>
<dbReference type="InterPro" id="IPR035929">
    <property type="entry name" value="CoaB-like_sf"/>
</dbReference>
<comment type="function">
    <text evidence="3">Catalyzes two sequential steps in the biosynthesis of coenzyme A. In the first step cysteine is conjugated to 4'-phosphopantothenate to form 4-phosphopantothenoylcysteine. In the second step the latter compound is decarboxylated to form 4'-phosphopantotheine.</text>
</comment>
<organism evidence="7 8">
    <name type="scientific">Idiomarina tyrosinivorans</name>
    <dbReference type="NCBI Taxonomy" id="1445662"/>
    <lineage>
        <taxon>Bacteria</taxon>
        <taxon>Pseudomonadati</taxon>
        <taxon>Pseudomonadota</taxon>
        <taxon>Gammaproteobacteria</taxon>
        <taxon>Alteromonadales</taxon>
        <taxon>Idiomarinaceae</taxon>
        <taxon>Idiomarina</taxon>
    </lineage>
</organism>
<feature type="binding site" evidence="3">
    <location>
        <position position="345"/>
    </location>
    <ligand>
        <name>CTP</name>
        <dbReference type="ChEBI" id="CHEBI:37563"/>
    </ligand>
</feature>
<dbReference type="GO" id="GO:0015941">
    <property type="term" value="P:pantothenate catabolic process"/>
    <property type="evidence" value="ECO:0007669"/>
    <property type="project" value="InterPro"/>
</dbReference>
<feature type="domain" description="DNA/pantothenate metabolism flavoprotein C-terminal" evidence="6">
    <location>
        <begin position="188"/>
        <end position="397"/>
    </location>
</feature>
<evidence type="ECO:0000313" key="8">
    <source>
        <dbReference type="Proteomes" id="UP000287996"/>
    </source>
</evidence>
<dbReference type="OrthoDB" id="9802554at2"/>
<dbReference type="GO" id="GO:0046872">
    <property type="term" value="F:metal ion binding"/>
    <property type="evidence" value="ECO:0007669"/>
    <property type="project" value="UniProtKB-KW"/>
</dbReference>
<dbReference type="SUPFAM" id="SSF52507">
    <property type="entry name" value="Homo-oligomeric flavin-containing Cys decarboxylases, HFCD"/>
    <property type="match status" value="1"/>
</dbReference>
<keyword evidence="8" id="KW-1185">Reference proteome</keyword>
<keyword evidence="3" id="KW-0511">Multifunctional enzyme</keyword>
<evidence type="ECO:0000256" key="1">
    <source>
        <dbReference type="ARBA" id="ARBA00022793"/>
    </source>
</evidence>
<feature type="domain" description="Flavoprotein" evidence="5">
    <location>
        <begin position="7"/>
        <end position="178"/>
    </location>
</feature>
<accession>A0A432ZT73</accession>
<reference evidence="7 8" key="1">
    <citation type="journal article" date="2011" name="Front. Microbiol.">
        <title>Genomic signatures of strain selection and enhancement in Bacillus atrophaeus var. globigii, a historical biowarfare simulant.</title>
        <authorList>
            <person name="Gibbons H.S."/>
            <person name="Broomall S.M."/>
            <person name="McNew L.A."/>
            <person name="Daligault H."/>
            <person name="Chapman C."/>
            <person name="Bruce D."/>
            <person name="Karavis M."/>
            <person name="Krepps M."/>
            <person name="McGregor P.A."/>
            <person name="Hong C."/>
            <person name="Park K.H."/>
            <person name="Akmal A."/>
            <person name="Feldman A."/>
            <person name="Lin J.S."/>
            <person name="Chang W.E."/>
            <person name="Higgs B.W."/>
            <person name="Demirev P."/>
            <person name="Lindquist J."/>
            <person name="Liem A."/>
            <person name="Fochler E."/>
            <person name="Read T.D."/>
            <person name="Tapia R."/>
            <person name="Johnson S."/>
            <person name="Bishop-Lilly K.A."/>
            <person name="Detter C."/>
            <person name="Han C."/>
            <person name="Sozhamannan S."/>
            <person name="Rosenzweig C.N."/>
            <person name="Skowronski E.W."/>
        </authorList>
    </citation>
    <scope>NUCLEOTIDE SEQUENCE [LARGE SCALE GENOMIC DNA]</scope>
    <source>
        <strain evidence="7 8">CC-PW-9</strain>
    </source>
</reference>
<dbReference type="Gene3D" id="3.40.50.10300">
    <property type="entry name" value="CoaB-like"/>
    <property type="match status" value="1"/>
</dbReference>
<feature type="region of interest" description="Phosphopantothenate--cysteine ligase" evidence="3">
    <location>
        <begin position="193"/>
        <end position="403"/>
    </location>
</feature>
<proteinExistence type="inferred from homology"/>
<feature type="active site" description="Proton donor" evidence="3">
    <location>
        <position position="159"/>
    </location>
</feature>
<comment type="catalytic activity">
    <reaction evidence="3 4">
        <text>(R)-4'-phosphopantothenate + L-cysteine + CTP = N-[(R)-4-phosphopantothenoyl]-L-cysteine + CMP + diphosphate + H(+)</text>
        <dbReference type="Rhea" id="RHEA:19397"/>
        <dbReference type="ChEBI" id="CHEBI:10986"/>
        <dbReference type="ChEBI" id="CHEBI:15378"/>
        <dbReference type="ChEBI" id="CHEBI:33019"/>
        <dbReference type="ChEBI" id="CHEBI:35235"/>
        <dbReference type="ChEBI" id="CHEBI:37563"/>
        <dbReference type="ChEBI" id="CHEBI:59458"/>
        <dbReference type="ChEBI" id="CHEBI:60377"/>
        <dbReference type="EC" id="6.3.2.5"/>
    </reaction>
</comment>
<gene>
    <name evidence="3 7" type="primary">coaBC</name>
    <name evidence="7" type="ORF">CWI84_03220</name>
</gene>
<dbReference type="InterPro" id="IPR007085">
    <property type="entry name" value="DNA/pantothenate-metab_flavo_C"/>
</dbReference>
<comment type="similarity">
    <text evidence="3 4">In the N-terminal section; belongs to the HFCD (homo-oligomeric flavin containing Cys decarboxylase) superfamily.</text>
</comment>
<keyword evidence="3" id="KW-0460">Magnesium</keyword>
<sequence length="403" mass="42531">MSHLANKNIVLGVTGGIAAYKTPELVRRLKEQGANVRVVLTRGGQAFVSELSLQAVSANPVSTDLLDPTAEAAMGHIELAKWADIIMIAPATANNLAKLAVGIADDLLSTIVLATTAPIAVAPAMNQQMWAATVVQQNLQTLRQRNVHIIGPDSGSQACGDVGAGRMPDPLDLVAAAVQILAPSPQLLANKQVVITAGPTREPLDPVRYLSNRSSGKMGYALASAAAAAGASVTLVSGPTQLTTPAGVDRIDVNTATEMLDACQRVSAKADIFIGCAAISDYRAAAVATEKMKKSEDSDALSLTLVKNPDVIATIAKTYPQLFCVGFAAETQHLKDYAQRKLKDKNLQLIIANDVAGNKAFDQDQNSVTAYWHEGEKVFPEQPKRQLADGLIALISQLFNHAN</sequence>
<feature type="region of interest" description="Phosphopantothenoylcysteine decarboxylase" evidence="3">
    <location>
        <begin position="1"/>
        <end position="192"/>
    </location>
</feature>
<feature type="binding site" evidence="3">
    <location>
        <position position="327"/>
    </location>
    <ligand>
        <name>CTP</name>
        <dbReference type="ChEBI" id="CHEBI:37563"/>
    </ligand>
</feature>
<comment type="function">
    <text evidence="4">Catalyzes two steps in the biosynthesis of coenzyme A. In the first step cysteine is conjugated to 4'-phosphopantothenate to form 4-phosphopantothenoylcysteine, in the latter compound is decarboxylated to form 4'-phosphopantotheine.</text>
</comment>
<feature type="binding site" evidence="3">
    <location>
        <position position="281"/>
    </location>
    <ligand>
        <name>CTP</name>
        <dbReference type="ChEBI" id="CHEBI:37563"/>
    </ligand>
</feature>
<dbReference type="EMBL" id="PIQH01000002">
    <property type="protein sequence ID" value="RUO81135.1"/>
    <property type="molecule type" value="Genomic_DNA"/>
</dbReference>
<dbReference type="GO" id="GO:0015937">
    <property type="term" value="P:coenzyme A biosynthetic process"/>
    <property type="evidence" value="ECO:0007669"/>
    <property type="project" value="UniProtKB-UniRule"/>
</dbReference>
<dbReference type="InterPro" id="IPR003382">
    <property type="entry name" value="Flavoprotein"/>
</dbReference>
<dbReference type="NCBIfam" id="TIGR00521">
    <property type="entry name" value="coaBC_dfp"/>
    <property type="match status" value="1"/>
</dbReference>
<dbReference type="PANTHER" id="PTHR14359:SF6">
    <property type="entry name" value="PHOSPHOPANTOTHENOYLCYSTEINE DECARBOXYLASE"/>
    <property type="match status" value="1"/>
</dbReference>
<comment type="cofactor">
    <cofactor evidence="3">
        <name>FMN</name>
        <dbReference type="ChEBI" id="CHEBI:58210"/>
    </cofactor>
    <text evidence="3">Binds 1 FMN per subunit.</text>
</comment>
<comment type="caution">
    <text evidence="7">The sequence shown here is derived from an EMBL/GenBank/DDBJ whole genome shotgun (WGS) entry which is preliminary data.</text>
</comment>
<dbReference type="RefSeq" id="WP_126841132.1">
    <property type="nucleotide sequence ID" value="NZ_PIQH01000002.1"/>
</dbReference>
<dbReference type="GO" id="GO:0004632">
    <property type="term" value="F:phosphopantothenate--cysteine ligase activity"/>
    <property type="evidence" value="ECO:0007669"/>
    <property type="project" value="UniProtKB-UniRule"/>
</dbReference>
<dbReference type="UniPathway" id="UPA00241">
    <property type="reaction ID" value="UER00353"/>
</dbReference>
<evidence type="ECO:0000256" key="4">
    <source>
        <dbReference type="RuleBase" id="RU364078"/>
    </source>
</evidence>
<comment type="cofactor">
    <cofactor evidence="3">
        <name>Mg(2+)</name>
        <dbReference type="ChEBI" id="CHEBI:18420"/>
    </cofactor>
</comment>
<dbReference type="SUPFAM" id="SSF102645">
    <property type="entry name" value="CoaB-like"/>
    <property type="match status" value="1"/>
</dbReference>
<keyword evidence="3 4" id="KW-0285">Flavoprotein</keyword>
<keyword evidence="3 4" id="KW-0436">Ligase</keyword>
<dbReference type="AlphaFoldDB" id="A0A432ZT73"/>
<dbReference type="Pfam" id="PF02441">
    <property type="entry name" value="Flavoprotein"/>
    <property type="match status" value="1"/>
</dbReference>
<dbReference type="InterPro" id="IPR005252">
    <property type="entry name" value="CoaBC"/>
</dbReference>
<evidence type="ECO:0000259" key="6">
    <source>
        <dbReference type="Pfam" id="PF04127"/>
    </source>
</evidence>
<dbReference type="GO" id="GO:0010181">
    <property type="term" value="F:FMN binding"/>
    <property type="evidence" value="ECO:0007669"/>
    <property type="project" value="UniProtKB-UniRule"/>
</dbReference>
<evidence type="ECO:0000256" key="3">
    <source>
        <dbReference type="HAMAP-Rule" id="MF_02225"/>
    </source>
</evidence>
<name>A0A432ZT73_9GAMM</name>
<evidence type="ECO:0000259" key="5">
    <source>
        <dbReference type="Pfam" id="PF02441"/>
    </source>
</evidence>
<dbReference type="EC" id="4.1.1.36" evidence="3"/>
<comment type="pathway">
    <text evidence="3 4">Cofactor biosynthesis; coenzyme A biosynthesis; CoA from (R)-pantothenate: step 3/5.</text>
</comment>
<keyword evidence="3 4" id="KW-0288">FMN</keyword>
<keyword evidence="2 3" id="KW-0456">Lyase</keyword>
<dbReference type="EC" id="6.3.2.5" evidence="3"/>
<dbReference type="PANTHER" id="PTHR14359">
    <property type="entry name" value="HOMO-OLIGOMERIC FLAVIN CONTAINING CYS DECARBOXYLASE FAMILY"/>
    <property type="match status" value="1"/>
</dbReference>
<comment type="similarity">
    <text evidence="3 4">In the C-terminal section; belongs to the PPC synthetase family.</text>
</comment>
<dbReference type="Pfam" id="PF04127">
    <property type="entry name" value="DFP"/>
    <property type="match status" value="1"/>
</dbReference>
<evidence type="ECO:0000256" key="2">
    <source>
        <dbReference type="ARBA" id="ARBA00023239"/>
    </source>
</evidence>
<dbReference type="GO" id="GO:0071513">
    <property type="term" value="C:phosphopantothenoylcysteine decarboxylase complex"/>
    <property type="evidence" value="ECO:0007669"/>
    <property type="project" value="TreeGrafter"/>
</dbReference>
<feature type="binding site" evidence="3">
    <location>
        <begin position="309"/>
        <end position="312"/>
    </location>
    <ligand>
        <name>CTP</name>
        <dbReference type="ChEBI" id="CHEBI:37563"/>
    </ligand>
</feature>
<keyword evidence="1 3" id="KW-0210">Decarboxylase</keyword>
<protein>
    <recommendedName>
        <fullName evidence="3">Coenzyme A biosynthesis bifunctional protein CoaBC</fullName>
    </recommendedName>
    <alternativeName>
        <fullName evidence="3">DNA/pantothenate metabolism flavoprotein</fullName>
    </alternativeName>
    <alternativeName>
        <fullName evidence="3">Phosphopantothenoylcysteine synthetase/decarboxylase</fullName>
        <shortName evidence="3">PPCS-PPCDC</shortName>
    </alternativeName>
    <domain>
        <recommendedName>
            <fullName evidence="3">Phosphopantothenoylcysteine decarboxylase</fullName>
            <shortName evidence="3">PPC decarboxylase</shortName>
            <shortName evidence="3">PPC-DC</shortName>
            <ecNumber evidence="3">4.1.1.36</ecNumber>
        </recommendedName>
        <alternativeName>
            <fullName evidence="3">CoaC</fullName>
        </alternativeName>
    </domain>
    <domain>
        <recommendedName>
            <fullName evidence="3">Phosphopantothenate--cysteine ligase</fullName>
            <ecNumber evidence="3">6.3.2.5</ecNumber>
        </recommendedName>
        <alternativeName>
            <fullName evidence="3">CoaB</fullName>
        </alternativeName>
        <alternativeName>
            <fullName evidence="3">Phosphopantothenoylcysteine synthetase</fullName>
            <shortName evidence="3">PPC synthetase</shortName>
            <shortName evidence="3">PPC-S</shortName>
        </alternativeName>
    </domain>
</protein>
<evidence type="ECO:0000313" key="7">
    <source>
        <dbReference type="EMBL" id="RUO81135.1"/>
    </source>
</evidence>
<feature type="binding site" evidence="3">
    <location>
        <begin position="275"/>
        <end position="277"/>
    </location>
    <ligand>
        <name>CTP</name>
        <dbReference type="ChEBI" id="CHEBI:37563"/>
    </ligand>
</feature>
<dbReference type="InterPro" id="IPR036551">
    <property type="entry name" value="Flavin_trans-like"/>
</dbReference>